<protein>
    <submittedName>
        <fullName evidence="1">Uncharacterized protein</fullName>
    </submittedName>
</protein>
<comment type="caution">
    <text evidence="1">The sequence shown here is derived from an EMBL/GenBank/DDBJ whole genome shotgun (WGS) entry which is preliminary data.</text>
</comment>
<evidence type="ECO:0000313" key="1">
    <source>
        <dbReference type="EMBL" id="PIR83234.1"/>
    </source>
</evidence>
<accession>A0A2H0U9Z2</accession>
<proteinExistence type="predicted"/>
<reference evidence="2" key="1">
    <citation type="submission" date="2017-09" db="EMBL/GenBank/DDBJ databases">
        <title>Depth-based differentiation of microbial function through sediment-hosted aquifers and enrichment of novel symbionts in the deep terrestrial subsurface.</title>
        <authorList>
            <person name="Probst A.J."/>
            <person name="Ladd B."/>
            <person name="Jarett J.K."/>
            <person name="Geller-Mcgrath D.E."/>
            <person name="Sieber C.M.K."/>
            <person name="Emerson J.B."/>
            <person name="Anantharaman K."/>
            <person name="Thomas B.C."/>
            <person name="Malmstrom R."/>
            <person name="Stieglmeier M."/>
            <person name="Klingl A."/>
            <person name="Woyke T."/>
            <person name="Ryan C.M."/>
            <person name="Banfield J.F."/>
        </authorList>
    </citation>
    <scope>NUCLEOTIDE SEQUENCE [LARGE SCALE GENOMIC DNA]</scope>
</reference>
<sequence>MSDPVVSFDSSGTLTQTLASNYGSTLTTQNALARFLTDAAQLDAKLGHAGALITPQALSQTLIDKASATHAALDSWVQPWGLVVSTIAGWGQNTVKALSYTTGSSRIMCSSLTFVIALSEDACASTPAISHTLTETQDGDGTVVTGSAAGGGEEIFTSMLRGIKKMGRDILSIKIFFQARLYRTLLQTFSAGRTRVTRPTSL</sequence>
<name>A0A2H0U9Z2_9BACT</name>
<gene>
    <name evidence="1" type="ORF">COU19_01430</name>
</gene>
<dbReference type="EMBL" id="PFBL01000011">
    <property type="protein sequence ID" value="PIR83234.1"/>
    <property type="molecule type" value="Genomic_DNA"/>
</dbReference>
<dbReference type="AlphaFoldDB" id="A0A2H0U9Z2"/>
<evidence type="ECO:0000313" key="2">
    <source>
        <dbReference type="Proteomes" id="UP000230179"/>
    </source>
</evidence>
<organism evidence="1 2">
    <name type="scientific">Candidatus Kaiserbacteria bacterium CG10_big_fil_rev_8_21_14_0_10_56_12</name>
    <dbReference type="NCBI Taxonomy" id="1974611"/>
    <lineage>
        <taxon>Bacteria</taxon>
        <taxon>Candidatus Kaiseribacteriota</taxon>
    </lineage>
</organism>
<dbReference type="Proteomes" id="UP000230179">
    <property type="component" value="Unassembled WGS sequence"/>
</dbReference>